<dbReference type="Pfam" id="PF00069">
    <property type="entry name" value="Pkinase"/>
    <property type="match status" value="1"/>
</dbReference>
<keyword evidence="2" id="KW-0723">Serine/threonine-protein kinase</keyword>
<keyword evidence="5" id="KW-0418">Kinase</keyword>
<evidence type="ECO:0000256" key="5">
    <source>
        <dbReference type="ARBA" id="ARBA00022777"/>
    </source>
</evidence>
<evidence type="ECO:0000256" key="8">
    <source>
        <dbReference type="ARBA" id="ARBA00048679"/>
    </source>
</evidence>
<dbReference type="GO" id="GO:0004674">
    <property type="term" value="F:protein serine/threonine kinase activity"/>
    <property type="evidence" value="ECO:0007669"/>
    <property type="project" value="UniProtKB-KW"/>
</dbReference>
<evidence type="ECO:0000256" key="3">
    <source>
        <dbReference type="ARBA" id="ARBA00022679"/>
    </source>
</evidence>
<evidence type="ECO:0000256" key="2">
    <source>
        <dbReference type="ARBA" id="ARBA00022527"/>
    </source>
</evidence>
<evidence type="ECO:0000256" key="9">
    <source>
        <dbReference type="PROSITE-ProRule" id="PRU10141"/>
    </source>
</evidence>
<evidence type="ECO:0000256" key="4">
    <source>
        <dbReference type="ARBA" id="ARBA00022741"/>
    </source>
</evidence>
<keyword evidence="4 9" id="KW-0547">Nucleotide-binding</keyword>
<dbReference type="InterPro" id="IPR011009">
    <property type="entry name" value="Kinase-like_dom_sf"/>
</dbReference>
<reference evidence="11" key="1">
    <citation type="submission" date="2019-06" db="EMBL/GenBank/DDBJ databases">
        <authorList>
            <person name="Zheng W."/>
        </authorList>
    </citation>
    <scope>NUCLEOTIDE SEQUENCE</scope>
    <source>
        <strain evidence="11">QDHG01</strain>
    </source>
</reference>
<dbReference type="SMART" id="SM00220">
    <property type="entry name" value="S_TKc"/>
    <property type="match status" value="1"/>
</dbReference>
<comment type="caution">
    <text evidence="11">The sequence shown here is derived from an EMBL/GenBank/DDBJ whole genome shotgun (WGS) entry which is preliminary data.</text>
</comment>
<accession>A0A8J8NVN3</accession>
<dbReference type="AlphaFoldDB" id="A0A8J8NVN3"/>
<dbReference type="InterPro" id="IPR008271">
    <property type="entry name" value="Ser/Thr_kinase_AS"/>
</dbReference>
<evidence type="ECO:0000259" key="10">
    <source>
        <dbReference type="PROSITE" id="PS50011"/>
    </source>
</evidence>
<dbReference type="PROSITE" id="PS00108">
    <property type="entry name" value="PROTEIN_KINASE_ST"/>
    <property type="match status" value="1"/>
</dbReference>
<dbReference type="PANTHER" id="PTHR44899:SF3">
    <property type="entry name" value="SERINE_THREONINE-PROTEIN KINASE NEK1"/>
    <property type="match status" value="1"/>
</dbReference>
<dbReference type="PROSITE" id="PS00107">
    <property type="entry name" value="PROTEIN_KINASE_ATP"/>
    <property type="match status" value="1"/>
</dbReference>
<keyword evidence="3" id="KW-0808">Transferase</keyword>
<keyword evidence="6 9" id="KW-0067">ATP-binding</keyword>
<dbReference type="InterPro" id="IPR000719">
    <property type="entry name" value="Prot_kinase_dom"/>
</dbReference>
<organism evidence="11 12">
    <name type="scientific">Halteria grandinella</name>
    <dbReference type="NCBI Taxonomy" id="5974"/>
    <lineage>
        <taxon>Eukaryota</taxon>
        <taxon>Sar</taxon>
        <taxon>Alveolata</taxon>
        <taxon>Ciliophora</taxon>
        <taxon>Intramacronucleata</taxon>
        <taxon>Spirotrichea</taxon>
        <taxon>Stichotrichia</taxon>
        <taxon>Sporadotrichida</taxon>
        <taxon>Halteriidae</taxon>
        <taxon>Halteria</taxon>
    </lineage>
</organism>
<evidence type="ECO:0000256" key="1">
    <source>
        <dbReference type="ARBA" id="ARBA00012513"/>
    </source>
</evidence>
<dbReference type="OrthoDB" id="10252354at2759"/>
<feature type="binding site" evidence="9">
    <location>
        <position position="78"/>
    </location>
    <ligand>
        <name>ATP</name>
        <dbReference type="ChEBI" id="CHEBI:30616"/>
    </ligand>
</feature>
<dbReference type="InterPro" id="IPR017441">
    <property type="entry name" value="Protein_kinase_ATP_BS"/>
</dbReference>
<gene>
    <name evidence="11" type="ORF">FGO68_gene16926</name>
</gene>
<dbReference type="InterPro" id="IPR051131">
    <property type="entry name" value="NEK_Ser/Thr_kinase_NIMA"/>
</dbReference>
<feature type="domain" description="Protein kinase" evidence="10">
    <location>
        <begin position="49"/>
        <end position="302"/>
    </location>
</feature>
<evidence type="ECO:0000256" key="6">
    <source>
        <dbReference type="ARBA" id="ARBA00022840"/>
    </source>
</evidence>
<sequence>MYSGIINDFNKCVNNKPFLIFCNIKTLDNLLIIIIIIMVESSLPKFNGFKSIERLGKGAYGITFLVQHMETEEKFAIKMVDDYSDNKQAKEEVEFLQRTDHPYIIKYFGHFPYPGSHRDEHCIVLEYADGCDLRSKMATMDNKISEDLALTWFAQASLALLQMHSKGIIHRDIKPENILIVGKIAKLADFGTVKEIEQATHMTMQAGTLEYFAPERLTESYSFKSDVWSLGIVLFEMISGGNHPFFAKGTKFHQYMKDLPAQDIKQMPKNISKPCEQLIKKLLEKNKKKRPTMAKIVEEPIIWGKIQQIVQDHLNGPEIGNAIKQQLIDLKISGLVEAPKEEEKKQSGFIAAISSIFAKKPQPKPQPLPQSQPQPSNHFTQQMLDRLIDTVNKPFNKYSPRLNANGQSKMAECILSIHGWMWSLQELNQLAKNEAQWAVFEGKKSEGSVVFEQGVYYGEMLDGNRHGYGIVYTADTGGAFLFECQWDKGIPVEGRHIVIWSIINTWVRKRHRHKGRIP</sequence>
<dbReference type="PROSITE" id="PS50011">
    <property type="entry name" value="PROTEIN_KINASE_DOM"/>
    <property type="match status" value="1"/>
</dbReference>
<keyword evidence="12" id="KW-1185">Reference proteome</keyword>
<dbReference type="Proteomes" id="UP000785679">
    <property type="component" value="Unassembled WGS sequence"/>
</dbReference>
<dbReference type="SUPFAM" id="SSF56112">
    <property type="entry name" value="Protein kinase-like (PK-like)"/>
    <property type="match status" value="1"/>
</dbReference>
<name>A0A8J8NVN3_HALGN</name>
<dbReference type="GO" id="GO:0005524">
    <property type="term" value="F:ATP binding"/>
    <property type="evidence" value="ECO:0007669"/>
    <property type="project" value="UniProtKB-UniRule"/>
</dbReference>
<evidence type="ECO:0000313" key="12">
    <source>
        <dbReference type="Proteomes" id="UP000785679"/>
    </source>
</evidence>
<proteinExistence type="predicted"/>
<comment type="catalytic activity">
    <reaction evidence="8">
        <text>L-seryl-[protein] + ATP = O-phospho-L-seryl-[protein] + ADP + H(+)</text>
        <dbReference type="Rhea" id="RHEA:17989"/>
        <dbReference type="Rhea" id="RHEA-COMP:9863"/>
        <dbReference type="Rhea" id="RHEA-COMP:11604"/>
        <dbReference type="ChEBI" id="CHEBI:15378"/>
        <dbReference type="ChEBI" id="CHEBI:29999"/>
        <dbReference type="ChEBI" id="CHEBI:30616"/>
        <dbReference type="ChEBI" id="CHEBI:83421"/>
        <dbReference type="ChEBI" id="CHEBI:456216"/>
        <dbReference type="EC" id="2.7.11.1"/>
    </reaction>
</comment>
<comment type="catalytic activity">
    <reaction evidence="7">
        <text>L-threonyl-[protein] + ATP = O-phospho-L-threonyl-[protein] + ADP + H(+)</text>
        <dbReference type="Rhea" id="RHEA:46608"/>
        <dbReference type="Rhea" id="RHEA-COMP:11060"/>
        <dbReference type="Rhea" id="RHEA-COMP:11605"/>
        <dbReference type="ChEBI" id="CHEBI:15378"/>
        <dbReference type="ChEBI" id="CHEBI:30013"/>
        <dbReference type="ChEBI" id="CHEBI:30616"/>
        <dbReference type="ChEBI" id="CHEBI:61977"/>
        <dbReference type="ChEBI" id="CHEBI:456216"/>
        <dbReference type="EC" id="2.7.11.1"/>
    </reaction>
</comment>
<evidence type="ECO:0000256" key="7">
    <source>
        <dbReference type="ARBA" id="ARBA00047899"/>
    </source>
</evidence>
<dbReference type="Gene3D" id="1.10.510.10">
    <property type="entry name" value="Transferase(Phosphotransferase) domain 1"/>
    <property type="match status" value="1"/>
</dbReference>
<protein>
    <recommendedName>
        <fullName evidence="1">non-specific serine/threonine protein kinase</fullName>
        <ecNumber evidence="1">2.7.11.1</ecNumber>
    </recommendedName>
</protein>
<evidence type="ECO:0000313" key="11">
    <source>
        <dbReference type="EMBL" id="TNV82651.1"/>
    </source>
</evidence>
<dbReference type="PANTHER" id="PTHR44899">
    <property type="entry name" value="CAMK FAMILY PROTEIN KINASE"/>
    <property type="match status" value="1"/>
</dbReference>
<dbReference type="EMBL" id="RRYP01004711">
    <property type="protein sequence ID" value="TNV82651.1"/>
    <property type="molecule type" value="Genomic_DNA"/>
</dbReference>
<dbReference type="EC" id="2.7.11.1" evidence="1"/>